<sequence>MAYDMRLMAERFLTDGMVPEAGDVDRLTALLGRPLRTYRDFADEICNPACDF</sequence>
<dbReference type="AlphaFoldDB" id="A0A7W6H9Y4"/>
<keyword evidence="2" id="KW-1185">Reference proteome</keyword>
<reference evidence="1 2" key="1">
    <citation type="submission" date="2020-08" db="EMBL/GenBank/DDBJ databases">
        <title>Genomic Encyclopedia of Type Strains, Phase IV (KMG-IV): sequencing the most valuable type-strain genomes for metagenomic binning, comparative biology and taxonomic classification.</title>
        <authorList>
            <person name="Goeker M."/>
        </authorList>
    </citation>
    <scope>NUCLEOTIDE SEQUENCE [LARGE SCALE GENOMIC DNA]</scope>
    <source>
        <strain evidence="1 2">DSM 103570</strain>
    </source>
</reference>
<proteinExistence type="predicted"/>
<gene>
    <name evidence="1" type="ORF">GGR03_000304</name>
</gene>
<accession>A0A7W6H9Y4</accession>
<dbReference type="EMBL" id="JACIEM010000001">
    <property type="protein sequence ID" value="MBB4001257.1"/>
    <property type="molecule type" value="Genomic_DNA"/>
</dbReference>
<organism evidence="1 2">
    <name type="scientific">Aurantimonas endophytica</name>
    <dbReference type="NCBI Taxonomy" id="1522175"/>
    <lineage>
        <taxon>Bacteria</taxon>
        <taxon>Pseudomonadati</taxon>
        <taxon>Pseudomonadota</taxon>
        <taxon>Alphaproteobacteria</taxon>
        <taxon>Hyphomicrobiales</taxon>
        <taxon>Aurantimonadaceae</taxon>
        <taxon>Aurantimonas</taxon>
    </lineage>
</organism>
<name>A0A7W6H9Y4_9HYPH</name>
<comment type="caution">
    <text evidence="1">The sequence shown here is derived from an EMBL/GenBank/DDBJ whole genome shotgun (WGS) entry which is preliminary data.</text>
</comment>
<evidence type="ECO:0000313" key="1">
    <source>
        <dbReference type="EMBL" id="MBB4001257.1"/>
    </source>
</evidence>
<evidence type="ECO:0000313" key="2">
    <source>
        <dbReference type="Proteomes" id="UP000588647"/>
    </source>
</evidence>
<protein>
    <submittedName>
        <fullName evidence="1">Uncharacterized protein</fullName>
    </submittedName>
</protein>
<dbReference type="Proteomes" id="UP000588647">
    <property type="component" value="Unassembled WGS sequence"/>
</dbReference>